<accession>A0ABV9XEW4</accession>
<proteinExistence type="predicted"/>
<dbReference type="Proteomes" id="UP001595829">
    <property type="component" value="Unassembled WGS sequence"/>
</dbReference>
<sequence length="196" mass="20463">MRVTTRAKASSRRARLGAQLLGLGLTSALAVGFAAPASAQPLDPGSPSASGEQPIEVENNPNFGNIHTIDPEIDEFDCDVTVKIEAPPNEDLPEGTDPSGLITISNVSEDNQTFDFTVNGEFAAIGVIVKGGPNANLFDYRPEGIGSDQDLHAPLNEETNDPDDYYGLSHAEFCLVEDDYNGNGNGGNGNGMGAGA</sequence>
<dbReference type="RefSeq" id="WP_345686961.1">
    <property type="nucleotide sequence ID" value="NZ_BAABIT010000001.1"/>
</dbReference>
<gene>
    <name evidence="2" type="ORF">ACFPM3_17700</name>
</gene>
<protein>
    <recommendedName>
        <fullName evidence="4">Secreted protein</fullName>
    </recommendedName>
</protein>
<evidence type="ECO:0000313" key="3">
    <source>
        <dbReference type="Proteomes" id="UP001595829"/>
    </source>
</evidence>
<evidence type="ECO:0000256" key="1">
    <source>
        <dbReference type="SAM" id="SignalP"/>
    </source>
</evidence>
<keyword evidence="1" id="KW-0732">Signal</keyword>
<reference evidence="3" key="1">
    <citation type="journal article" date="2019" name="Int. J. Syst. Evol. Microbiol.">
        <title>The Global Catalogue of Microorganisms (GCM) 10K type strain sequencing project: providing services to taxonomists for standard genome sequencing and annotation.</title>
        <authorList>
            <consortium name="The Broad Institute Genomics Platform"/>
            <consortium name="The Broad Institute Genome Sequencing Center for Infectious Disease"/>
            <person name="Wu L."/>
            <person name="Ma J."/>
        </authorList>
    </citation>
    <scope>NUCLEOTIDE SEQUENCE [LARGE SCALE GENOMIC DNA]</scope>
    <source>
        <strain evidence="3">CGMCC 4.1648</strain>
    </source>
</reference>
<name>A0ABV9XEW4_9ACTN</name>
<dbReference type="EMBL" id="JBHSJD010000013">
    <property type="protein sequence ID" value="MFC5023971.1"/>
    <property type="molecule type" value="Genomic_DNA"/>
</dbReference>
<keyword evidence="3" id="KW-1185">Reference proteome</keyword>
<evidence type="ECO:0008006" key="4">
    <source>
        <dbReference type="Google" id="ProtNLM"/>
    </source>
</evidence>
<evidence type="ECO:0000313" key="2">
    <source>
        <dbReference type="EMBL" id="MFC5023971.1"/>
    </source>
</evidence>
<feature type="chain" id="PRO_5046202886" description="Secreted protein" evidence="1">
    <location>
        <begin position="40"/>
        <end position="196"/>
    </location>
</feature>
<comment type="caution">
    <text evidence="2">The sequence shown here is derived from an EMBL/GenBank/DDBJ whole genome shotgun (WGS) entry which is preliminary data.</text>
</comment>
<feature type="signal peptide" evidence="1">
    <location>
        <begin position="1"/>
        <end position="39"/>
    </location>
</feature>
<organism evidence="2 3">
    <name type="scientific">Streptomyces coeruleoprunus</name>
    <dbReference type="NCBI Taxonomy" id="285563"/>
    <lineage>
        <taxon>Bacteria</taxon>
        <taxon>Bacillati</taxon>
        <taxon>Actinomycetota</taxon>
        <taxon>Actinomycetes</taxon>
        <taxon>Kitasatosporales</taxon>
        <taxon>Streptomycetaceae</taxon>
        <taxon>Streptomyces</taxon>
    </lineage>
</organism>